<dbReference type="AlphaFoldDB" id="A0A2T7EAM3"/>
<keyword evidence="3" id="KW-1185">Reference proteome</keyword>
<organism evidence="2 3">
    <name type="scientific">Panicum hallii var. hallii</name>
    <dbReference type="NCBI Taxonomy" id="1504633"/>
    <lineage>
        <taxon>Eukaryota</taxon>
        <taxon>Viridiplantae</taxon>
        <taxon>Streptophyta</taxon>
        <taxon>Embryophyta</taxon>
        <taxon>Tracheophyta</taxon>
        <taxon>Spermatophyta</taxon>
        <taxon>Magnoliopsida</taxon>
        <taxon>Liliopsida</taxon>
        <taxon>Poales</taxon>
        <taxon>Poaceae</taxon>
        <taxon>PACMAD clade</taxon>
        <taxon>Panicoideae</taxon>
        <taxon>Panicodae</taxon>
        <taxon>Paniceae</taxon>
        <taxon>Panicinae</taxon>
        <taxon>Panicum</taxon>
        <taxon>Panicum sect. Panicum</taxon>
    </lineage>
</organism>
<name>A0A2T7EAM3_9POAL</name>
<evidence type="ECO:0000313" key="3">
    <source>
        <dbReference type="Proteomes" id="UP000244336"/>
    </source>
</evidence>
<evidence type="ECO:0000313" key="2">
    <source>
        <dbReference type="EMBL" id="PUZ64888.1"/>
    </source>
</evidence>
<gene>
    <name evidence="2" type="ORF">GQ55_3G179000</name>
</gene>
<sequence length="106" mass="12356">MFPAPEQPSSRRRRRLLLFQCAPGEAKSLHARLRLAVPLRIPARRRSRSELHRKSCRRGRAGAEGAARPAALRRRRPSIYRSGMRRPVKIFLRQLRRPEALTAEQR</sequence>
<reference evidence="2 3" key="1">
    <citation type="submission" date="2018-04" db="EMBL/GenBank/DDBJ databases">
        <title>WGS assembly of Panicum hallii var. hallii HAL2.</title>
        <authorList>
            <person name="Lovell J."/>
            <person name="Jenkins J."/>
            <person name="Lowry D."/>
            <person name="Mamidi S."/>
            <person name="Sreedasyam A."/>
            <person name="Weng X."/>
            <person name="Barry K."/>
            <person name="Bonette J."/>
            <person name="Campitelli B."/>
            <person name="Daum C."/>
            <person name="Gordon S."/>
            <person name="Gould B."/>
            <person name="Lipzen A."/>
            <person name="MacQueen A."/>
            <person name="Palacio-Mejia J."/>
            <person name="Plott C."/>
            <person name="Shakirov E."/>
            <person name="Shu S."/>
            <person name="Yoshinaga Y."/>
            <person name="Zane M."/>
            <person name="Rokhsar D."/>
            <person name="Grimwood J."/>
            <person name="Schmutz J."/>
            <person name="Juenger T."/>
        </authorList>
    </citation>
    <scope>NUCLEOTIDE SEQUENCE [LARGE SCALE GENOMIC DNA]</scope>
    <source>
        <strain evidence="3">cv. HAL2</strain>
    </source>
</reference>
<feature type="region of interest" description="Disordered" evidence="1">
    <location>
        <begin position="46"/>
        <end position="79"/>
    </location>
</feature>
<protein>
    <submittedName>
        <fullName evidence="2">Uncharacterized protein</fullName>
    </submittedName>
</protein>
<dbReference type="Gramene" id="PUZ64888">
    <property type="protein sequence ID" value="PUZ64888"/>
    <property type="gene ID" value="GQ55_3G179000"/>
</dbReference>
<evidence type="ECO:0000256" key="1">
    <source>
        <dbReference type="SAM" id="MobiDB-lite"/>
    </source>
</evidence>
<proteinExistence type="predicted"/>
<dbReference type="EMBL" id="CM009751">
    <property type="protein sequence ID" value="PUZ64888.1"/>
    <property type="molecule type" value="Genomic_DNA"/>
</dbReference>
<dbReference type="Proteomes" id="UP000244336">
    <property type="component" value="Chromosome 3"/>
</dbReference>
<accession>A0A2T7EAM3</accession>